<evidence type="ECO:0000313" key="5">
    <source>
        <dbReference type="Proteomes" id="UP000249340"/>
    </source>
</evidence>
<keyword evidence="2" id="KW-1133">Transmembrane helix</keyword>
<dbReference type="KEGG" id="stri:C7M71_013615"/>
<gene>
    <name evidence="4" type="ORF">C7M71_013615</name>
</gene>
<dbReference type="OrthoDB" id="3209305at2"/>
<dbReference type="EMBL" id="CP031264">
    <property type="protein sequence ID" value="AXI78326.1"/>
    <property type="molecule type" value="Genomic_DNA"/>
</dbReference>
<feature type="domain" description="DUF8175" evidence="3">
    <location>
        <begin position="76"/>
        <end position="240"/>
    </location>
</feature>
<accession>A0A345SX71</accession>
<evidence type="ECO:0000259" key="3">
    <source>
        <dbReference type="Pfam" id="PF26526"/>
    </source>
</evidence>
<keyword evidence="5" id="KW-1185">Reference proteome</keyword>
<sequence>MSLSDDQPHTRTRLPVGDLPPPQPGRQPRPLRTLLTVMGILVLLVVAISFANRDKPDPHRGSGTAAADGSGGGGKAAPTAATGQRPVDTTSNGIPAGFPHTDQGAQSAAANYAVALGSAGMFDADTRHSVIDTLADPAAADALRNRLDSAFAQGAAAKYGLGEHGTAPAGLTFISRTIPVGTKVEQYGDAAARVAVWSSGLIGLAGQGSTQPVAENWFTLTLSLRWVGNDWKVVDFHQQPGPAPVNGDQQAANADEIKSAAEQYGGFRYAR</sequence>
<dbReference type="Proteomes" id="UP000249340">
    <property type="component" value="Chromosome"/>
</dbReference>
<proteinExistence type="predicted"/>
<dbReference type="Pfam" id="PF26526">
    <property type="entry name" value="DUF8175"/>
    <property type="match status" value="1"/>
</dbReference>
<evidence type="ECO:0000256" key="2">
    <source>
        <dbReference type="SAM" id="Phobius"/>
    </source>
</evidence>
<organism evidence="4 5">
    <name type="scientific">Peterkaempfera bronchialis</name>
    <dbReference type="NCBI Taxonomy" id="2126346"/>
    <lineage>
        <taxon>Bacteria</taxon>
        <taxon>Bacillati</taxon>
        <taxon>Actinomycetota</taxon>
        <taxon>Actinomycetes</taxon>
        <taxon>Kitasatosporales</taxon>
        <taxon>Streptomycetaceae</taxon>
        <taxon>Peterkaempfera</taxon>
    </lineage>
</organism>
<keyword evidence="2" id="KW-0472">Membrane</keyword>
<feature type="region of interest" description="Disordered" evidence="1">
    <location>
        <begin position="53"/>
        <end position="102"/>
    </location>
</feature>
<evidence type="ECO:0000256" key="1">
    <source>
        <dbReference type="SAM" id="MobiDB-lite"/>
    </source>
</evidence>
<dbReference type="AlphaFoldDB" id="A0A345SX71"/>
<dbReference type="RefSeq" id="WP_111491244.1">
    <property type="nucleotide sequence ID" value="NZ_CP031264.1"/>
</dbReference>
<reference evidence="5" key="1">
    <citation type="submission" date="2018-07" db="EMBL/GenBank/DDBJ databases">
        <title>Streptacidiphilus bronchialis DSM 106435 chromosome.</title>
        <authorList>
            <person name="Batra D."/>
            <person name="Gulvik C.A."/>
        </authorList>
    </citation>
    <scope>NUCLEOTIDE SEQUENCE [LARGE SCALE GENOMIC DNA]</scope>
    <source>
        <strain evidence="5">DSM 106435</strain>
    </source>
</reference>
<feature type="region of interest" description="Disordered" evidence="1">
    <location>
        <begin position="1"/>
        <end position="30"/>
    </location>
</feature>
<protein>
    <recommendedName>
        <fullName evidence="3">DUF8175 domain-containing protein</fullName>
    </recommendedName>
</protein>
<feature type="compositionally biased region" description="Pro residues" evidence="1">
    <location>
        <begin position="18"/>
        <end position="27"/>
    </location>
</feature>
<feature type="transmembrane region" description="Helical" evidence="2">
    <location>
        <begin position="31"/>
        <end position="51"/>
    </location>
</feature>
<dbReference type="InterPro" id="IPR058488">
    <property type="entry name" value="DUF8175"/>
</dbReference>
<keyword evidence="2" id="KW-0812">Transmembrane</keyword>
<name>A0A345SX71_9ACTN</name>
<evidence type="ECO:0000313" key="4">
    <source>
        <dbReference type="EMBL" id="AXI78326.1"/>
    </source>
</evidence>